<comment type="caution">
    <text evidence="2">The sequence shown here is derived from an EMBL/GenBank/DDBJ whole genome shotgun (WGS) entry which is preliminary data.</text>
</comment>
<keyword evidence="2" id="KW-0808">Transferase</keyword>
<organism evidence="2 3">
    <name type="scientific">Candidatus Gemmiger avistercoris</name>
    <dbReference type="NCBI Taxonomy" id="2838606"/>
    <lineage>
        <taxon>Bacteria</taxon>
        <taxon>Bacillati</taxon>
        <taxon>Bacillota</taxon>
        <taxon>Clostridia</taxon>
        <taxon>Eubacteriales</taxon>
        <taxon>Gemmiger</taxon>
    </lineage>
</organism>
<dbReference type="PANTHER" id="PTHR11735">
    <property type="entry name" value="TRNA N6-ADENOSINE THREONYLCARBAMOYLTRANSFERASE"/>
    <property type="match status" value="1"/>
</dbReference>
<dbReference type="InterPro" id="IPR043129">
    <property type="entry name" value="ATPase_NBD"/>
</dbReference>
<evidence type="ECO:0000313" key="3">
    <source>
        <dbReference type="Proteomes" id="UP000824105"/>
    </source>
</evidence>
<evidence type="ECO:0000313" key="2">
    <source>
        <dbReference type="EMBL" id="HIZ62861.1"/>
    </source>
</evidence>
<dbReference type="GO" id="GO:0061711">
    <property type="term" value="F:tRNA N(6)-L-threonylcarbamoyladenine synthase activity"/>
    <property type="evidence" value="ECO:0007669"/>
    <property type="project" value="UniProtKB-EC"/>
</dbReference>
<dbReference type="InterPro" id="IPR022496">
    <property type="entry name" value="T6A_TsaB"/>
</dbReference>
<dbReference type="CDD" id="cd24032">
    <property type="entry name" value="ASKHA_NBD_TsaB"/>
    <property type="match status" value="1"/>
</dbReference>
<accession>A0A9D2FLU1</accession>
<protein>
    <submittedName>
        <fullName evidence="2">tRNA (Adenosine(37)-N6)-threonylcarbamoyltransferase complex dimerization subunit type 1 TsaB</fullName>
        <ecNumber evidence="2">2.3.1.234</ecNumber>
    </submittedName>
</protein>
<dbReference type="PANTHER" id="PTHR11735:SF11">
    <property type="entry name" value="TRNA THREONYLCARBAMOYLADENOSINE BIOSYNTHESIS PROTEIN TSAB"/>
    <property type="match status" value="1"/>
</dbReference>
<sequence>MNLLAVDTAGKTAAVAVLRDDTLLYEIQSNTGLTHSETLLPMIDTALRACGLTVDDLDVLGATNGPGSFTGLRIGLSLVKGLALPRQIPCAPVSTMAALAWGMAGQGTVVGAQDARRGQVYWAAFDLEGHARLTPDRAQPVEALEEFVQRCKKPLFFVGDGAALCYNRYRQTPGVAACPPALQVLRGAGVALAAKAVWESGGCVPPADLLPEYHRLSQAERERAEREKQQGEPNHAI</sequence>
<dbReference type="EMBL" id="DXBF01000068">
    <property type="protein sequence ID" value="HIZ62861.1"/>
    <property type="molecule type" value="Genomic_DNA"/>
</dbReference>
<name>A0A9D2FLU1_9FIRM</name>
<reference evidence="2" key="1">
    <citation type="journal article" date="2021" name="PeerJ">
        <title>Extensive microbial diversity within the chicken gut microbiome revealed by metagenomics and culture.</title>
        <authorList>
            <person name="Gilroy R."/>
            <person name="Ravi A."/>
            <person name="Getino M."/>
            <person name="Pursley I."/>
            <person name="Horton D.L."/>
            <person name="Alikhan N.F."/>
            <person name="Baker D."/>
            <person name="Gharbi K."/>
            <person name="Hall N."/>
            <person name="Watson M."/>
            <person name="Adriaenssens E.M."/>
            <person name="Foster-Nyarko E."/>
            <person name="Jarju S."/>
            <person name="Secka A."/>
            <person name="Antonio M."/>
            <person name="Oren A."/>
            <person name="Chaudhuri R.R."/>
            <person name="La Ragione R."/>
            <person name="Hildebrand F."/>
            <person name="Pallen M.J."/>
        </authorList>
    </citation>
    <scope>NUCLEOTIDE SEQUENCE</scope>
    <source>
        <strain evidence="2">CHK188-11489</strain>
    </source>
</reference>
<dbReference type="Proteomes" id="UP000824105">
    <property type="component" value="Unassembled WGS sequence"/>
</dbReference>
<dbReference type="GO" id="GO:0005829">
    <property type="term" value="C:cytosol"/>
    <property type="evidence" value="ECO:0007669"/>
    <property type="project" value="TreeGrafter"/>
</dbReference>
<feature type="domain" description="Gcp-like" evidence="1">
    <location>
        <begin position="34"/>
        <end position="132"/>
    </location>
</feature>
<dbReference type="Gene3D" id="3.30.420.40">
    <property type="match status" value="2"/>
</dbReference>
<reference evidence="2" key="2">
    <citation type="submission" date="2021-04" db="EMBL/GenBank/DDBJ databases">
        <authorList>
            <person name="Gilroy R."/>
        </authorList>
    </citation>
    <scope>NUCLEOTIDE SEQUENCE</scope>
    <source>
        <strain evidence="2">CHK188-11489</strain>
    </source>
</reference>
<dbReference type="AlphaFoldDB" id="A0A9D2FLU1"/>
<dbReference type="InterPro" id="IPR000905">
    <property type="entry name" value="Gcp-like_dom"/>
</dbReference>
<keyword evidence="2" id="KW-0012">Acyltransferase</keyword>
<dbReference type="GO" id="GO:0002949">
    <property type="term" value="P:tRNA threonylcarbamoyladenosine modification"/>
    <property type="evidence" value="ECO:0007669"/>
    <property type="project" value="InterPro"/>
</dbReference>
<dbReference type="NCBIfam" id="TIGR03725">
    <property type="entry name" value="T6A_YeaZ"/>
    <property type="match status" value="1"/>
</dbReference>
<dbReference type="SUPFAM" id="SSF53067">
    <property type="entry name" value="Actin-like ATPase domain"/>
    <property type="match status" value="2"/>
</dbReference>
<dbReference type="Pfam" id="PF00814">
    <property type="entry name" value="TsaD"/>
    <property type="match status" value="1"/>
</dbReference>
<proteinExistence type="predicted"/>
<evidence type="ECO:0000259" key="1">
    <source>
        <dbReference type="Pfam" id="PF00814"/>
    </source>
</evidence>
<dbReference type="EC" id="2.3.1.234" evidence="2"/>
<gene>
    <name evidence="2" type="primary">tsaB</name>
    <name evidence="2" type="ORF">H9724_08880</name>
</gene>